<dbReference type="AlphaFoldDB" id="A0A7X6PLT0"/>
<sequence length="159" mass="16891">MTDTPPTGRAARFTLDPLPSRELAAMIAYILTSSETARRAGAMAGITAEWSPVPAPVVHPVRFSITRAGDPAPGVFPADVRDVYLIAALSPSFAAGPGGPNHFGVATSYAHARHLAHVYMAAPPPSRRHGYIMRPAGHLEPAAWSSRAARRSFIRSLTT</sequence>
<name>A0A7X6PLT0_9CORY</name>
<gene>
    <name evidence="1" type="ORF">GX859_03400</name>
</gene>
<evidence type="ECO:0000313" key="2">
    <source>
        <dbReference type="Proteomes" id="UP000557899"/>
    </source>
</evidence>
<organism evidence="1 2">
    <name type="scientific">Corynebacterium humireducens</name>
    <dbReference type="NCBI Taxonomy" id="1223514"/>
    <lineage>
        <taxon>Bacteria</taxon>
        <taxon>Bacillati</taxon>
        <taxon>Actinomycetota</taxon>
        <taxon>Actinomycetes</taxon>
        <taxon>Mycobacteriales</taxon>
        <taxon>Corynebacteriaceae</taxon>
        <taxon>Corynebacterium</taxon>
    </lineage>
</organism>
<evidence type="ECO:0000313" key="1">
    <source>
        <dbReference type="EMBL" id="NLA55335.1"/>
    </source>
</evidence>
<reference evidence="1 2" key="1">
    <citation type="journal article" date="2020" name="Biotechnol. Biofuels">
        <title>New insights from the biogas microbiome by comprehensive genome-resolved metagenomics of nearly 1600 species originating from multiple anaerobic digesters.</title>
        <authorList>
            <person name="Campanaro S."/>
            <person name="Treu L."/>
            <person name="Rodriguez-R L.M."/>
            <person name="Kovalovszki A."/>
            <person name="Ziels R.M."/>
            <person name="Maus I."/>
            <person name="Zhu X."/>
            <person name="Kougias P.G."/>
            <person name="Basile A."/>
            <person name="Luo G."/>
            <person name="Schluter A."/>
            <person name="Konstantinidis K.T."/>
            <person name="Angelidaki I."/>
        </authorList>
    </citation>
    <scope>NUCLEOTIDE SEQUENCE [LARGE SCALE GENOMIC DNA]</scope>
    <source>
        <strain evidence="1">AS15tlH2ME_198</strain>
    </source>
</reference>
<dbReference type="EMBL" id="JAAZHI010000076">
    <property type="protein sequence ID" value="NLA55335.1"/>
    <property type="molecule type" value="Genomic_DNA"/>
</dbReference>
<proteinExistence type="predicted"/>
<accession>A0A7X6PLT0</accession>
<comment type="caution">
    <text evidence="1">The sequence shown here is derived from an EMBL/GenBank/DDBJ whole genome shotgun (WGS) entry which is preliminary data.</text>
</comment>
<protein>
    <submittedName>
        <fullName evidence="1">Uncharacterized protein</fullName>
    </submittedName>
</protein>
<dbReference type="Proteomes" id="UP000557899">
    <property type="component" value="Unassembled WGS sequence"/>
</dbReference>